<keyword evidence="3" id="KW-1185">Reference proteome</keyword>
<sequence length="136" mass="15277">MGRRQKTRLRTCWGVADLNASEYRVPVTAEDRLRAGLAIHMVAARTGVQPEQMTARGRADTGVSRARWLAMYLAHISFGWPLERVAHVFGLNRSTASTACRWVEEARDAQPVDQLLTQLEACLHSVVEAPRQELPR</sequence>
<name>A0ABX8TEK6_9CAUL</name>
<evidence type="ECO:0000313" key="3">
    <source>
        <dbReference type="Proteomes" id="UP000824334"/>
    </source>
</evidence>
<dbReference type="Proteomes" id="UP000824334">
    <property type="component" value="Chromosome"/>
</dbReference>
<evidence type="ECO:0000313" key="2">
    <source>
        <dbReference type="EMBL" id="QYC09084.1"/>
    </source>
</evidence>
<gene>
    <name evidence="2" type="ORF">KWG56_10610</name>
</gene>
<dbReference type="SMART" id="SM00760">
    <property type="entry name" value="Bac_DnaA_C"/>
    <property type="match status" value="1"/>
</dbReference>
<evidence type="ECO:0000259" key="1">
    <source>
        <dbReference type="SMART" id="SM00760"/>
    </source>
</evidence>
<dbReference type="InterPro" id="IPR013159">
    <property type="entry name" value="DnaA_C"/>
</dbReference>
<dbReference type="Pfam" id="PF08299">
    <property type="entry name" value="Bac_DnaA_C"/>
    <property type="match status" value="1"/>
</dbReference>
<feature type="domain" description="Chromosomal replication initiator DnaA C-terminal" evidence="1">
    <location>
        <begin position="34"/>
        <end position="103"/>
    </location>
</feature>
<dbReference type="CDD" id="cd06571">
    <property type="entry name" value="Bac_DnaA_C"/>
    <property type="match status" value="1"/>
</dbReference>
<organism evidence="2 3">
    <name type="scientific">Brevundimonas nasdae</name>
    <dbReference type="NCBI Taxonomy" id="172043"/>
    <lineage>
        <taxon>Bacteria</taxon>
        <taxon>Pseudomonadati</taxon>
        <taxon>Pseudomonadota</taxon>
        <taxon>Alphaproteobacteria</taxon>
        <taxon>Caulobacterales</taxon>
        <taxon>Caulobacteraceae</taxon>
        <taxon>Brevundimonas</taxon>
    </lineage>
</organism>
<dbReference type="EMBL" id="CP080034">
    <property type="protein sequence ID" value="QYC09084.1"/>
    <property type="molecule type" value="Genomic_DNA"/>
</dbReference>
<accession>A0ABX8TEK6</accession>
<reference evidence="2 3" key="1">
    <citation type="submission" date="2021-07" db="EMBL/GenBank/DDBJ databases">
        <title>Isolation and characterization of bacteria from a gold mining with a capacity of golden bioaccumulation.</title>
        <authorList>
            <person name="Yang X.J."/>
        </authorList>
    </citation>
    <scope>NUCLEOTIDE SEQUENCE [LARGE SCALE GENOMIC DNA]</scope>
    <source>
        <strain evidence="2 3">Au29</strain>
    </source>
</reference>
<protein>
    <submittedName>
        <fullName evidence="2">Chromosomal replication initiator DnaA</fullName>
    </submittedName>
</protein>
<proteinExistence type="predicted"/>